<protein>
    <submittedName>
        <fullName evidence="1">Uncharacterized protein</fullName>
    </submittedName>
</protein>
<dbReference type="EMBL" id="CP014677">
    <property type="protein sequence ID" value="AOX18808.1"/>
    <property type="molecule type" value="Genomic_DNA"/>
</dbReference>
<keyword evidence="1" id="KW-0614">Plasmid</keyword>
<organism evidence="1 2">
    <name type="scientific">Kozakia baliensis</name>
    <dbReference type="NCBI Taxonomy" id="153496"/>
    <lineage>
        <taxon>Bacteria</taxon>
        <taxon>Pseudomonadati</taxon>
        <taxon>Pseudomonadota</taxon>
        <taxon>Alphaproteobacteria</taxon>
        <taxon>Acetobacterales</taxon>
        <taxon>Acetobacteraceae</taxon>
        <taxon>Kozakia</taxon>
    </lineage>
</organism>
<sequence length="70" mass="8118">MIPCVRYTIILSKPAVWEGAIFYPVMLIRTICLPMGPATQKMTDHAREGGYLFSLRDLMLWYFHVRGEVL</sequence>
<geneLocation type="plasmid" evidence="2">
    <name>pkb14400_3</name>
</geneLocation>
<dbReference type="Proteomes" id="UP000179145">
    <property type="component" value="Plasmid pKB14400_3"/>
</dbReference>
<evidence type="ECO:0000313" key="1">
    <source>
        <dbReference type="EMBL" id="AOX18808.1"/>
    </source>
</evidence>
<keyword evidence="2" id="KW-1185">Reference proteome</keyword>
<name>A0A1D8UYM9_9PROT</name>
<gene>
    <name evidence="1" type="ORF">A0U89_16060</name>
</gene>
<reference evidence="1 2" key="1">
    <citation type="journal article" date="2016" name="Microb. Cell Fact.">
        <title>Dissection of exopolysaccharide biosynthesis in Kozakia baliensis.</title>
        <authorList>
            <person name="Brandt J.U."/>
            <person name="Jakob F."/>
            <person name="Behr J."/>
            <person name="Geissler A.J."/>
            <person name="Vogel R.F."/>
        </authorList>
    </citation>
    <scope>NUCLEOTIDE SEQUENCE [LARGE SCALE GENOMIC DNA]</scope>
    <source>
        <strain evidence="1 2">DSM 14400</strain>
        <plasmid evidence="2">Plasmid pkb14400_3</plasmid>
    </source>
</reference>
<dbReference type="KEGG" id="kba:A0U89_16060"/>
<proteinExistence type="predicted"/>
<accession>A0A1D8UYM9</accession>
<evidence type="ECO:0000313" key="2">
    <source>
        <dbReference type="Proteomes" id="UP000179145"/>
    </source>
</evidence>
<dbReference type="AlphaFoldDB" id="A0A1D8UYM9"/>